<evidence type="ECO:0000256" key="1">
    <source>
        <dbReference type="ARBA" id="ARBA00004141"/>
    </source>
</evidence>
<comment type="cofactor">
    <cofactor evidence="8">
        <name>heme b</name>
        <dbReference type="ChEBI" id="CHEBI:60344"/>
    </cofactor>
    <text evidence="8">Binds 1 heme b (iron(II)-protoporphyrin IX) group per subunit.</text>
</comment>
<feature type="transmembrane region" description="Helical" evidence="8">
    <location>
        <begin position="156"/>
        <end position="173"/>
    </location>
</feature>
<evidence type="ECO:0000256" key="4">
    <source>
        <dbReference type="ARBA" id="ARBA00022692"/>
    </source>
</evidence>
<dbReference type="GO" id="GO:0016679">
    <property type="term" value="F:oxidoreductase activity, acting on diphenols and related substances as donors"/>
    <property type="evidence" value="ECO:0007669"/>
    <property type="project" value="TreeGrafter"/>
</dbReference>
<evidence type="ECO:0000256" key="8">
    <source>
        <dbReference type="HAMAP-Rule" id="MF_01207"/>
    </source>
</evidence>
<comment type="function">
    <text evidence="8">Part of the MsrPQ system that repairs oxidized periplasmic proteins containing methionine sulfoxide residues (Met-O), using respiratory chain electrons. Thus protects these proteins from oxidative-stress damage caused by reactive species of oxygen and chlorine generated by the host defense mechanisms. MsrPQ is essential for the maintenance of envelope integrity under bleach stress, rescuing a wide series of structurally unrelated periplasmic proteins from methionine oxidation. MsrQ provides electrons for reduction to the reductase catalytic subunit MsrP, using the quinone pool of the respiratory chain.</text>
</comment>
<dbReference type="GO" id="GO:0005886">
    <property type="term" value="C:plasma membrane"/>
    <property type="evidence" value="ECO:0007669"/>
    <property type="project" value="UniProtKB-SubCell"/>
</dbReference>
<dbReference type="GO" id="GO:0010181">
    <property type="term" value="F:FMN binding"/>
    <property type="evidence" value="ECO:0007669"/>
    <property type="project" value="UniProtKB-UniRule"/>
</dbReference>
<keyword evidence="5 8" id="KW-1133">Transmembrane helix</keyword>
<dbReference type="Proteomes" id="UP000003704">
    <property type="component" value="Unassembled WGS sequence"/>
</dbReference>
<sequence length="207" mass="23744">MADATSAWRRPLLYWRLAAWAIALLPAVHLAKWIAQARLGPNPVETLEHYTGLWGLRLLLLCLAMTPLRKITQRSEPIQIRRLLGLWAFAWLCVHFSIYLTFDLEWSPVQLAEDLVKRTYITLGFVGWLLLLPLAITSTRGWQRRLKRTWSRLHTLIYAAALLGGLHFFWLVKSDVREPLVYLALYGLLMAARIGGAILRAPKKPTP</sequence>
<evidence type="ECO:0000313" key="11">
    <source>
        <dbReference type="Proteomes" id="UP000003704"/>
    </source>
</evidence>
<keyword evidence="8" id="KW-0249">Electron transport</keyword>
<keyword evidence="8" id="KW-0479">Metal-binding</keyword>
<keyword evidence="2 8" id="KW-0813">Transport</keyword>
<dbReference type="GO" id="GO:0030091">
    <property type="term" value="P:protein repair"/>
    <property type="evidence" value="ECO:0007669"/>
    <property type="project" value="UniProtKB-UniRule"/>
</dbReference>
<evidence type="ECO:0000256" key="6">
    <source>
        <dbReference type="ARBA" id="ARBA00023004"/>
    </source>
</evidence>
<evidence type="ECO:0000256" key="3">
    <source>
        <dbReference type="ARBA" id="ARBA00022617"/>
    </source>
</evidence>
<feature type="transmembrane region" description="Helical" evidence="8">
    <location>
        <begin position="179"/>
        <end position="199"/>
    </location>
</feature>
<gene>
    <name evidence="8" type="primary">msrQ</name>
    <name evidence="10" type="ORF">WQQ_17010</name>
</gene>
<dbReference type="AlphaFoldDB" id="I7ZI35"/>
<comment type="caution">
    <text evidence="10">The sequence shown here is derived from an EMBL/GenBank/DDBJ whole genome shotgun (WGS) entry which is preliminary data.</text>
</comment>
<reference evidence="10 11" key="1">
    <citation type="journal article" date="2012" name="J. Bacteriol.">
        <title>Genome Sequence of n-Alkane-Degrading Hydrocarboniphaga effusa Strain AP103T (ATCC BAA-332T).</title>
        <authorList>
            <person name="Chang H.K."/>
            <person name="Zylstra G.J."/>
            <person name="Chae J.C."/>
        </authorList>
    </citation>
    <scope>NUCLEOTIDE SEQUENCE [LARGE SCALE GENOMIC DNA]</scope>
    <source>
        <strain evidence="10 11">AP103</strain>
    </source>
</reference>
<keyword evidence="8" id="KW-1003">Cell membrane</keyword>
<dbReference type="RefSeq" id="WP_007184650.1">
    <property type="nucleotide sequence ID" value="NZ_AKGD01000001.1"/>
</dbReference>
<comment type="subunit">
    <text evidence="8">Heterodimer of a catalytic subunit (MsrP) and a heme-binding subunit (MsrQ).</text>
</comment>
<dbReference type="HAMAP" id="MF_01207">
    <property type="entry name" value="MsrQ"/>
    <property type="match status" value="1"/>
</dbReference>
<dbReference type="GO" id="GO:0046872">
    <property type="term" value="F:metal ion binding"/>
    <property type="evidence" value="ECO:0007669"/>
    <property type="project" value="UniProtKB-KW"/>
</dbReference>
<dbReference type="PANTHER" id="PTHR36964">
    <property type="entry name" value="PROTEIN-METHIONINE-SULFOXIDE REDUCTASE HEME-BINDING SUBUNIT MSRQ"/>
    <property type="match status" value="1"/>
</dbReference>
<dbReference type="GO" id="GO:0020037">
    <property type="term" value="F:heme binding"/>
    <property type="evidence" value="ECO:0007669"/>
    <property type="project" value="UniProtKB-UniRule"/>
</dbReference>
<dbReference type="InterPro" id="IPR013130">
    <property type="entry name" value="Fe3_Rdtase_TM_dom"/>
</dbReference>
<feature type="transmembrane region" description="Helical" evidence="8">
    <location>
        <begin position="80"/>
        <end position="100"/>
    </location>
</feature>
<feature type="transmembrane region" description="Helical" evidence="8">
    <location>
        <begin position="12"/>
        <end position="31"/>
    </location>
</feature>
<keyword evidence="8" id="KW-0288">FMN</keyword>
<comment type="similarity">
    <text evidence="8">Belongs to the MsrQ family.</text>
</comment>
<keyword evidence="3 8" id="KW-0349">Heme</keyword>
<keyword evidence="11" id="KW-1185">Reference proteome</keyword>
<evidence type="ECO:0000313" key="10">
    <source>
        <dbReference type="EMBL" id="EIT71564.1"/>
    </source>
</evidence>
<dbReference type="STRING" id="1172194.WQQ_17010"/>
<feature type="transmembrane region" description="Helical" evidence="8">
    <location>
        <begin position="51"/>
        <end position="68"/>
    </location>
</feature>
<feature type="domain" description="Ferric oxidoreductase" evidence="9">
    <location>
        <begin position="51"/>
        <end position="164"/>
    </location>
</feature>
<keyword evidence="7 8" id="KW-0472">Membrane</keyword>
<organism evidence="10 11">
    <name type="scientific">Hydrocarboniphaga effusa AP103</name>
    <dbReference type="NCBI Taxonomy" id="1172194"/>
    <lineage>
        <taxon>Bacteria</taxon>
        <taxon>Pseudomonadati</taxon>
        <taxon>Pseudomonadota</taxon>
        <taxon>Gammaproteobacteria</taxon>
        <taxon>Nevskiales</taxon>
        <taxon>Nevskiaceae</taxon>
        <taxon>Hydrocarboniphaga</taxon>
    </lineage>
</organism>
<name>I7ZI35_9GAMM</name>
<dbReference type="InterPro" id="IPR022837">
    <property type="entry name" value="MsrQ-like"/>
</dbReference>
<evidence type="ECO:0000259" key="9">
    <source>
        <dbReference type="Pfam" id="PF01794"/>
    </source>
</evidence>
<keyword evidence="4 8" id="KW-0812">Transmembrane</keyword>
<evidence type="ECO:0000256" key="2">
    <source>
        <dbReference type="ARBA" id="ARBA00022448"/>
    </source>
</evidence>
<comment type="subcellular location">
    <subcellularLocation>
        <location evidence="8">Cell membrane</location>
        <topology evidence="8">Multi-pass membrane protein</topology>
    </subcellularLocation>
    <subcellularLocation>
        <location evidence="1">Membrane</location>
        <topology evidence="1">Multi-pass membrane protein</topology>
    </subcellularLocation>
</comment>
<dbReference type="GO" id="GO:0009055">
    <property type="term" value="F:electron transfer activity"/>
    <property type="evidence" value="ECO:0007669"/>
    <property type="project" value="UniProtKB-UniRule"/>
</dbReference>
<comment type="cofactor">
    <cofactor evidence="8">
        <name>FMN</name>
        <dbReference type="ChEBI" id="CHEBI:58210"/>
    </cofactor>
    <text evidence="8">Binds 1 FMN per subunit.</text>
</comment>
<dbReference type="OrthoDB" id="9788328at2"/>
<proteinExistence type="inferred from homology"/>
<dbReference type="PANTHER" id="PTHR36964:SF1">
    <property type="entry name" value="PROTEIN-METHIONINE-SULFOXIDE REDUCTASE HEME-BINDING SUBUNIT MSRQ"/>
    <property type="match status" value="1"/>
</dbReference>
<keyword evidence="6 8" id="KW-0408">Iron</keyword>
<protein>
    <recommendedName>
        <fullName evidence="8">Protein-methionine-sulfoxide reductase heme-binding subunit MsrQ</fullName>
    </recommendedName>
    <alternativeName>
        <fullName evidence="8">Flavocytochrome MsrQ</fullName>
    </alternativeName>
</protein>
<evidence type="ECO:0000256" key="7">
    <source>
        <dbReference type="ARBA" id="ARBA00023136"/>
    </source>
</evidence>
<evidence type="ECO:0000256" key="5">
    <source>
        <dbReference type="ARBA" id="ARBA00022989"/>
    </source>
</evidence>
<accession>I7ZI35</accession>
<dbReference type="Pfam" id="PF01794">
    <property type="entry name" value="Ferric_reduct"/>
    <property type="match status" value="1"/>
</dbReference>
<dbReference type="EMBL" id="AKGD01000001">
    <property type="protein sequence ID" value="EIT71564.1"/>
    <property type="molecule type" value="Genomic_DNA"/>
</dbReference>
<feature type="transmembrane region" description="Helical" evidence="8">
    <location>
        <begin position="120"/>
        <end position="136"/>
    </location>
</feature>
<keyword evidence="8" id="KW-0285">Flavoprotein</keyword>